<dbReference type="EC" id="2.3.1.-" evidence="2"/>
<dbReference type="EMBL" id="JBHSUA010000007">
    <property type="protein sequence ID" value="MFC6395693.1"/>
    <property type="molecule type" value="Genomic_DNA"/>
</dbReference>
<dbReference type="InterPro" id="IPR000182">
    <property type="entry name" value="GNAT_dom"/>
</dbReference>
<keyword evidence="2" id="KW-0012">Acyltransferase</keyword>
<comment type="caution">
    <text evidence="2">The sequence shown here is derived from an EMBL/GenBank/DDBJ whole genome shotgun (WGS) entry which is preliminary data.</text>
</comment>
<reference evidence="3" key="1">
    <citation type="journal article" date="2019" name="Int. J. Syst. Evol. Microbiol.">
        <title>The Global Catalogue of Microorganisms (GCM) 10K type strain sequencing project: providing services to taxonomists for standard genome sequencing and annotation.</title>
        <authorList>
            <consortium name="The Broad Institute Genomics Platform"/>
            <consortium name="The Broad Institute Genome Sequencing Center for Infectious Disease"/>
            <person name="Wu L."/>
            <person name="Ma J."/>
        </authorList>
    </citation>
    <scope>NUCLEOTIDE SEQUENCE [LARGE SCALE GENOMIC DNA]</scope>
    <source>
        <strain evidence="3">CGMCC 1.15277</strain>
    </source>
</reference>
<evidence type="ECO:0000313" key="2">
    <source>
        <dbReference type="EMBL" id="MFC6395693.1"/>
    </source>
</evidence>
<evidence type="ECO:0000259" key="1">
    <source>
        <dbReference type="PROSITE" id="PS51186"/>
    </source>
</evidence>
<dbReference type="CDD" id="cd04301">
    <property type="entry name" value="NAT_SF"/>
    <property type="match status" value="1"/>
</dbReference>
<dbReference type="Gene3D" id="3.40.630.30">
    <property type="match status" value="1"/>
</dbReference>
<dbReference type="Proteomes" id="UP001596266">
    <property type="component" value="Unassembled WGS sequence"/>
</dbReference>
<accession>A0ABW1WWQ6</accession>
<keyword evidence="3" id="KW-1185">Reference proteome</keyword>
<dbReference type="GO" id="GO:0016746">
    <property type="term" value="F:acyltransferase activity"/>
    <property type="evidence" value="ECO:0007669"/>
    <property type="project" value="UniProtKB-KW"/>
</dbReference>
<evidence type="ECO:0000313" key="3">
    <source>
        <dbReference type="Proteomes" id="UP001596266"/>
    </source>
</evidence>
<dbReference type="Pfam" id="PF00583">
    <property type="entry name" value="Acetyltransf_1"/>
    <property type="match status" value="1"/>
</dbReference>
<organism evidence="2 3">
    <name type="scientific">Luteococcus sanguinis</name>
    <dbReference type="NCBI Taxonomy" id="174038"/>
    <lineage>
        <taxon>Bacteria</taxon>
        <taxon>Bacillati</taxon>
        <taxon>Actinomycetota</taxon>
        <taxon>Actinomycetes</taxon>
        <taxon>Propionibacteriales</taxon>
        <taxon>Propionibacteriaceae</taxon>
        <taxon>Luteococcus</taxon>
    </lineage>
</organism>
<dbReference type="InterPro" id="IPR016181">
    <property type="entry name" value="Acyl_CoA_acyltransferase"/>
</dbReference>
<dbReference type="RefSeq" id="WP_343884390.1">
    <property type="nucleotide sequence ID" value="NZ_BAAAKI010000002.1"/>
</dbReference>
<feature type="domain" description="N-acetyltransferase" evidence="1">
    <location>
        <begin position="4"/>
        <end position="156"/>
    </location>
</feature>
<name>A0ABW1WWQ6_9ACTN</name>
<dbReference type="SUPFAM" id="SSF55729">
    <property type="entry name" value="Acyl-CoA N-acyltransferases (Nat)"/>
    <property type="match status" value="1"/>
</dbReference>
<sequence length="156" mass="17576">MGRSVLRNLRPSEVQTLLGHADELEVRQAYGALGLVSDQVRNAHVGHEAQEDIDLLFGYEAAGDLMASVWLRRQGTWRGRPLFLVAMIYVEPDFRGRGFASKIAQGVLGELSQRFPNAVLRTYVHSNNRAAMLFTQQMGFTQQLALLTFDMHDWEG</sequence>
<gene>
    <name evidence="2" type="ORF">ACFP57_01605</name>
</gene>
<protein>
    <submittedName>
        <fullName evidence="2">GNAT family N-acetyltransferase</fullName>
        <ecNumber evidence="2">2.3.1.-</ecNumber>
    </submittedName>
</protein>
<proteinExistence type="predicted"/>
<keyword evidence="2" id="KW-0808">Transferase</keyword>
<dbReference type="PROSITE" id="PS51186">
    <property type="entry name" value="GNAT"/>
    <property type="match status" value="1"/>
</dbReference>